<dbReference type="OrthoDB" id="3904217at2759"/>
<reference evidence="2" key="1">
    <citation type="journal article" date="2020" name="Stud. Mycol.">
        <title>101 Dothideomycetes genomes: a test case for predicting lifestyles and emergence of pathogens.</title>
        <authorList>
            <person name="Haridas S."/>
            <person name="Albert R."/>
            <person name="Binder M."/>
            <person name="Bloem J."/>
            <person name="Labutti K."/>
            <person name="Salamov A."/>
            <person name="Andreopoulos B."/>
            <person name="Baker S."/>
            <person name="Barry K."/>
            <person name="Bills G."/>
            <person name="Bluhm B."/>
            <person name="Cannon C."/>
            <person name="Castanera R."/>
            <person name="Culley D."/>
            <person name="Daum C."/>
            <person name="Ezra D."/>
            <person name="Gonzalez J."/>
            <person name="Henrissat B."/>
            <person name="Kuo A."/>
            <person name="Liang C."/>
            <person name="Lipzen A."/>
            <person name="Lutzoni F."/>
            <person name="Magnuson J."/>
            <person name="Mondo S."/>
            <person name="Nolan M."/>
            <person name="Ohm R."/>
            <person name="Pangilinan J."/>
            <person name="Park H.-J."/>
            <person name="Ramirez L."/>
            <person name="Alfaro M."/>
            <person name="Sun H."/>
            <person name="Tritt A."/>
            <person name="Yoshinaga Y."/>
            <person name="Zwiers L.-H."/>
            <person name="Turgeon B."/>
            <person name="Goodwin S."/>
            <person name="Spatafora J."/>
            <person name="Crous P."/>
            <person name="Grigoriev I."/>
        </authorList>
    </citation>
    <scope>NUCLEOTIDE SEQUENCE</scope>
    <source>
        <strain evidence="2">CBS 161.51</strain>
    </source>
</reference>
<name>A0A6A5SRS3_9PLEO</name>
<dbReference type="AlphaFoldDB" id="A0A6A5SRS3"/>
<protein>
    <recommendedName>
        <fullName evidence="1">Lipocalin-like domain-containing protein</fullName>
    </recommendedName>
</protein>
<organism evidence="2 3">
    <name type="scientific">Clathrospora elynae</name>
    <dbReference type="NCBI Taxonomy" id="706981"/>
    <lineage>
        <taxon>Eukaryota</taxon>
        <taxon>Fungi</taxon>
        <taxon>Dikarya</taxon>
        <taxon>Ascomycota</taxon>
        <taxon>Pezizomycotina</taxon>
        <taxon>Dothideomycetes</taxon>
        <taxon>Pleosporomycetidae</taxon>
        <taxon>Pleosporales</taxon>
        <taxon>Diademaceae</taxon>
        <taxon>Clathrospora</taxon>
    </lineage>
</organism>
<dbReference type="Pfam" id="PF13924">
    <property type="entry name" value="Lipocalin_5"/>
    <property type="match status" value="1"/>
</dbReference>
<sequence length="168" mass="18541">IMLPPNIAAVLSGAWQMLNTTSTYLNGTLTTTATPGDLGLYPIGFLIYHSSGFMSANMASTTPGDIPLPAKNYTDAEYSLMARHTLSYAGGLSVWEGSNETMGTVTHGPLTMATRPDWEVVNQTRNYTVSIGYYEGRDVLHLWARNEEKYSISNIYWARAGGWSMRSW</sequence>
<gene>
    <name evidence="2" type="ORF">EJ02DRAFT_351419</name>
</gene>
<dbReference type="EMBL" id="ML976074">
    <property type="protein sequence ID" value="KAF1939807.1"/>
    <property type="molecule type" value="Genomic_DNA"/>
</dbReference>
<evidence type="ECO:0000259" key="1">
    <source>
        <dbReference type="Pfam" id="PF13924"/>
    </source>
</evidence>
<dbReference type="Proteomes" id="UP000800038">
    <property type="component" value="Unassembled WGS sequence"/>
</dbReference>
<accession>A0A6A5SRS3</accession>
<evidence type="ECO:0000313" key="2">
    <source>
        <dbReference type="EMBL" id="KAF1939807.1"/>
    </source>
</evidence>
<feature type="domain" description="Lipocalin-like" evidence="1">
    <location>
        <begin position="13"/>
        <end position="140"/>
    </location>
</feature>
<feature type="non-terminal residue" evidence="2">
    <location>
        <position position="1"/>
    </location>
</feature>
<dbReference type="InterPro" id="IPR024311">
    <property type="entry name" value="Lipocalin-like"/>
</dbReference>
<evidence type="ECO:0000313" key="3">
    <source>
        <dbReference type="Proteomes" id="UP000800038"/>
    </source>
</evidence>
<proteinExistence type="predicted"/>
<keyword evidence="3" id="KW-1185">Reference proteome</keyword>